<evidence type="ECO:0000313" key="2">
    <source>
        <dbReference type="Proteomes" id="UP000029488"/>
    </source>
</evidence>
<name>A0A089QIN2_9LACO</name>
<dbReference type="RefSeq" id="WP_044005820.1">
    <property type="nucleotide sequence ID" value="NZ_CP007648.1"/>
</dbReference>
<evidence type="ECO:0000313" key="1">
    <source>
        <dbReference type="EMBL" id="AIR11678.1"/>
    </source>
</evidence>
<gene>
    <name evidence="1" type="ORF">LSJ_3058</name>
</gene>
<proteinExistence type="predicted"/>
<protein>
    <submittedName>
        <fullName evidence="1">Uncharacterized protein</fullName>
    </submittedName>
</protein>
<dbReference type="Proteomes" id="UP000029488">
    <property type="component" value="Plasmid pMP1046B"/>
</dbReference>
<sequence>MKIKEIFDNYDVQVGDIIHIKDYDNYFMLSFYDGGYEKFACVVDLDTGNVGKDTWVGDGEDYFIEIFSNFDCELVGKHTIERRIARKEGEDNDED</sequence>
<dbReference type="AlphaFoldDB" id="A0A089QIN2"/>
<reference evidence="1 2" key="1">
    <citation type="journal article" date="2014" name="BMC Genomics">
        <title>Unusual genome complexity in Lactobacillus salivarius JCM1046.</title>
        <authorList>
            <person name="Raftis E.J."/>
            <person name="Forde B.M."/>
            <person name="Claesson M.J."/>
            <person name="O'Toole P.W."/>
        </authorList>
    </citation>
    <scope>NUCLEOTIDE SEQUENCE [LARGE SCALE GENOMIC DNA]</scope>
    <source>
        <strain evidence="1 2">JCM1046</strain>
        <plasmid evidence="1 2">pMP1046B</plasmid>
    </source>
</reference>
<keyword evidence="1" id="KW-0614">Plasmid</keyword>
<organism evidence="1 2">
    <name type="scientific">Ligilactobacillus salivarius</name>
    <dbReference type="NCBI Taxonomy" id="1624"/>
    <lineage>
        <taxon>Bacteria</taxon>
        <taxon>Bacillati</taxon>
        <taxon>Bacillota</taxon>
        <taxon>Bacilli</taxon>
        <taxon>Lactobacillales</taxon>
        <taxon>Lactobacillaceae</taxon>
        <taxon>Ligilactobacillus</taxon>
    </lineage>
</organism>
<geneLocation type="plasmid" evidence="1 2">
    <name>pMP1046B</name>
</geneLocation>
<dbReference type="EMBL" id="CP007648">
    <property type="protein sequence ID" value="AIR11678.1"/>
    <property type="molecule type" value="Genomic_DNA"/>
</dbReference>
<accession>A0A089QIN2</accession>
<dbReference type="KEGG" id="lsj:LSJ_3058"/>